<name>A0ABQ7AVE7_BRACR</name>
<gene>
    <name evidence="1" type="ORF">DY000_02059882</name>
</gene>
<comment type="caution">
    <text evidence="1">The sequence shown here is derived from an EMBL/GenBank/DDBJ whole genome shotgun (WGS) entry which is preliminary data.</text>
</comment>
<keyword evidence="2" id="KW-1185">Reference proteome</keyword>
<organism evidence="1 2">
    <name type="scientific">Brassica cretica</name>
    <name type="common">Mustard</name>
    <dbReference type="NCBI Taxonomy" id="69181"/>
    <lineage>
        <taxon>Eukaryota</taxon>
        <taxon>Viridiplantae</taxon>
        <taxon>Streptophyta</taxon>
        <taxon>Embryophyta</taxon>
        <taxon>Tracheophyta</taxon>
        <taxon>Spermatophyta</taxon>
        <taxon>Magnoliopsida</taxon>
        <taxon>eudicotyledons</taxon>
        <taxon>Gunneridae</taxon>
        <taxon>Pentapetalae</taxon>
        <taxon>rosids</taxon>
        <taxon>malvids</taxon>
        <taxon>Brassicales</taxon>
        <taxon>Brassicaceae</taxon>
        <taxon>Brassiceae</taxon>
        <taxon>Brassica</taxon>
    </lineage>
</organism>
<dbReference type="Proteomes" id="UP000266723">
    <property type="component" value="Unassembled WGS sequence"/>
</dbReference>
<reference evidence="1 2" key="1">
    <citation type="journal article" date="2020" name="BMC Genomics">
        <title>Intraspecific diversification of the crop wild relative Brassica cretica Lam. using demographic model selection.</title>
        <authorList>
            <person name="Kioukis A."/>
            <person name="Michalopoulou V.A."/>
            <person name="Briers L."/>
            <person name="Pirintsos S."/>
            <person name="Studholme D.J."/>
            <person name="Pavlidis P."/>
            <person name="Sarris P.F."/>
        </authorList>
    </citation>
    <scope>NUCLEOTIDE SEQUENCE [LARGE SCALE GENOMIC DNA]</scope>
    <source>
        <strain evidence="2">cv. PFS-1207/04</strain>
    </source>
</reference>
<protein>
    <submittedName>
        <fullName evidence="1">Uncharacterized protein</fullName>
    </submittedName>
</protein>
<proteinExistence type="predicted"/>
<dbReference type="EMBL" id="QGKV02001556">
    <property type="protein sequence ID" value="KAF3518131.1"/>
    <property type="molecule type" value="Genomic_DNA"/>
</dbReference>
<accession>A0ABQ7AVE7</accession>
<evidence type="ECO:0000313" key="2">
    <source>
        <dbReference type="Proteomes" id="UP000266723"/>
    </source>
</evidence>
<evidence type="ECO:0000313" key="1">
    <source>
        <dbReference type="EMBL" id="KAF3518131.1"/>
    </source>
</evidence>
<sequence length="238" mass="26069">MVSPLPPIGLQTKLKCAPASGGASECVPEAVYLRLRLPLLISRCFVVSSSSCCESSGGVSALLPSFRRCSPLLYSGVEILDSAPVLVREVSFSDMDRIWLFDGGSWCLLTSNHPTRLSISLSPCEGGIFLFGVLGLSFSLIRSVYVPEIVLTSHTLVLRWTGLCRFKVSSGFRSVSDSNSFLAYQAAVAVTHVVQLSFSDKIIGSQLLWRRHGEDPDIRINEVNLPFMWFSLMVENGF</sequence>